<organism evidence="2 3">
    <name type="scientific">Digitaria exilis</name>
    <dbReference type="NCBI Taxonomy" id="1010633"/>
    <lineage>
        <taxon>Eukaryota</taxon>
        <taxon>Viridiplantae</taxon>
        <taxon>Streptophyta</taxon>
        <taxon>Embryophyta</taxon>
        <taxon>Tracheophyta</taxon>
        <taxon>Spermatophyta</taxon>
        <taxon>Magnoliopsida</taxon>
        <taxon>Liliopsida</taxon>
        <taxon>Poales</taxon>
        <taxon>Poaceae</taxon>
        <taxon>PACMAD clade</taxon>
        <taxon>Panicoideae</taxon>
        <taxon>Panicodae</taxon>
        <taxon>Paniceae</taxon>
        <taxon>Anthephorinae</taxon>
        <taxon>Digitaria</taxon>
    </lineage>
</organism>
<accession>A0A835BWR9</accession>
<evidence type="ECO:0000313" key="3">
    <source>
        <dbReference type="Proteomes" id="UP000636709"/>
    </source>
</evidence>
<feature type="compositionally biased region" description="Acidic residues" evidence="1">
    <location>
        <begin position="65"/>
        <end position="81"/>
    </location>
</feature>
<dbReference type="Proteomes" id="UP000636709">
    <property type="component" value="Unassembled WGS sequence"/>
</dbReference>
<dbReference type="EMBL" id="JACEFO010001739">
    <property type="protein sequence ID" value="KAF8714028.1"/>
    <property type="molecule type" value="Genomic_DNA"/>
</dbReference>
<dbReference type="AlphaFoldDB" id="A0A835BWR9"/>
<sequence>MPMLKYLEYKFYAFRSTTANPVGIKHLQSLQRVVFRDARGISAVIDQMRKEAKEHSNRITLCVNGEEEEEADEAEAVEEDEANKKASLDLGSANSMAKTQITESKVERSRSEQTFPLKKRRI</sequence>
<feature type="compositionally biased region" description="Polar residues" evidence="1">
    <location>
        <begin position="92"/>
        <end position="103"/>
    </location>
</feature>
<reference evidence="2" key="1">
    <citation type="submission" date="2020-07" db="EMBL/GenBank/DDBJ databases">
        <title>Genome sequence and genetic diversity analysis of an under-domesticated orphan crop, white fonio (Digitaria exilis).</title>
        <authorList>
            <person name="Bennetzen J.L."/>
            <person name="Chen S."/>
            <person name="Ma X."/>
            <person name="Wang X."/>
            <person name="Yssel A.E.J."/>
            <person name="Chaluvadi S.R."/>
            <person name="Johnson M."/>
            <person name="Gangashetty P."/>
            <person name="Hamidou F."/>
            <person name="Sanogo M.D."/>
            <person name="Zwaenepoel A."/>
            <person name="Wallace J."/>
            <person name="Van De Peer Y."/>
            <person name="Van Deynze A."/>
        </authorList>
    </citation>
    <scope>NUCLEOTIDE SEQUENCE</scope>
    <source>
        <tissue evidence="2">Leaves</tissue>
    </source>
</reference>
<dbReference type="OrthoDB" id="10514027at2759"/>
<feature type="region of interest" description="Disordered" evidence="1">
    <location>
        <begin position="65"/>
        <end position="122"/>
    </location>
</feature>
<evidence type="ECO:0000313" key="2">
    <source>
        <dbReference type="EMBL" id="KAF8714028.1"/>
    </source>
</evidence>
<keyword evidence="3" id="KW-1185">Reference proteome</keyword>
<evidence type="ECO:0000256" key="1">
    <source>
        <dbReference type="SAM" id="MobiDB-lite"/>
    </source>
</evidence>
<protein>
    <submittedName>
        <fullName evidence="2">Uncharacterized protein</fullName>
    </submittedName>
</protein>
<proteinExistence type="predicted"/>
<gene>
    <name evidence="2" type="ORF">HU200_028020</name>
</gene>
<name>A0A835BWR9_9POAL</name>
<comment type="caution">
    <text evidence="2">The sequence shown here is derived from an EMBL/GenBank/DDBJ whole genome shotgun (WGS) entry which is preliminary data.</text>
</comment>